<evidence type="ECO:0000259" key="2">
    <source>
        <dbReference type="Pfam" id="PF04233"/>
    </source>
</evidence>
<dbReference type="Pfam" id="PF04233">
    <property type="entry name" value="Phage_Mu_F"/>
    <property type="match status" value="1"/>
</dbReference>
<dbReference type="RefSeq" id="WP_026737008.1">
    <property type="nucleotide sequence ID" value="NZ_AP019822.1"/>
</dbReference>
<protein>
    <recommendedName>
        <fullName evidence="2">Phage head morphogenesis domain-containing protein</fullName>
    </recommendedName>
</protein>
<dbReference type="OrthoDB" id="9797300at2"/>
<feature type="domain" description="Phage head morphogenesis" evidence="2">
    <location>
        <begin position="171"/>
        <end position="246"/>
    </location>
</feature>
<proteinExistence type="predicted"/>
<feature type="coiled-coil region" evidence="1">
    <location>
        <begin position="90"/>
        <end position="147"/>
    </location>
</feature>
<accession>A0A510J8P7</accession>
<sequence length="262" mass="30998">MIEFDISTDIEKKLLNILKKRTKKFLKYIEYNNIDVEDEEQLIEAAEKFKPKEDKMIFGINRLLLLYTLALIIDKLSEKHQELFKDRMKTEIFEEALKKADKKMEELLKNTPNRVVSITTNYFSKTQKGINKEREILEELKEKFKKEVDIKKWEEAKKKIIERMSYSNLLNTVNVLGEAQAEYIKTVLKELGKNEFIWITKNDDRVREKHAWRHGRKFSLNGVLKDGIGKDHSRILPKEEWGCRCDFGINEKVIEEGLDNAA</sequence>
<organism evidence="3 4">
    <name type="scientific">Pseudoleptotrichia goodfellowii</name>
    <dbReference type="NCBI Taxonomy" id="157692"/>
    <lineage>
        <taxon>Bacteria</taxon>
        <taxon>Fusobacteriati</taxon>
        <taxon>Fusobacteriota</taxon>
        <taxon>Fusobacteriia</taxon>
        <taxon>Fusobacteriales</taxon>
        <taxon>Leptotrichiaceae</taxon>
        <taxon>Pseudoleptotrichia</taxon>
    </lineage>
</organism>
<evidence type="ECO:0000313" key="3">
    <source>
        <dbReference type="EMBL" id="BBM35446.1"/>
    </source>
</evidence>
<keyword evidence="1" id="KW-0175">Coiled coil</keyword>
<dbReference type="STRING" id="714315.GCA_000516535_00371"/>
<name>A0A510J8P7_9FUSO</name>
<dbReference type="AlphaFoldDB" id="A0A510J8P7"/>
<dbReference type="KEGG" id="lgo:JCM16774_0359"/>
<evidence type="ECO:0000313" key="4">
    <source>
        <dbReference type="Proteomes" id="UP000321606"/>
    </source>
</evidence>
<evidence type="ECO:0000256" key="1">
    <source>
        <dbReference type="SAM" id="Coils"/>
    </source>
</evidence>
<gene>
    <name evidence="3" type="ORF">JCM16774_0359</name>
</gene>
<dbReference type="Proteomes" id="UP000321606">
    <property type="component" value="Chromosome"/>
</dbReference>
<dbReference type="EMBL" id="AP019822">
    <property type="protein sequence ID" value="BBM35446.1"/>
    <property type="molecule type" value="Genomic_DNA"/>
</dbReference>
<dbReference type="InterPro" id="IPR006528">
    <property type="entry name" value="Phage_head_morphogenesis_dom"/>
</dbReference>
<reference evidence="3 4" key="1">
    <citation type="submission" date="2019-07" db="EMBL/GenBank/DDBJ databases">
        <title>Complete Genome Sequence of Leptotrichia goodfellowii Strain JCM 16774.</title>
        <authorList>
            <person name="Watanabe S."/>
            <person name="Cui L."/>
        </authorList>
    </citation>
    <scope>NUCLEOTIDE SEQUENCE [LARGE SCALE GENOMIC DNA]</scope>
    <source>
        <strain evidence="3 4">JCM16774</strain>
    </source>
</reference>